<dbReference type="GO" id="GO:0008270">
    <property type="term" value="F:zinc ion binding"/>
    <property type="evidence" value="ECO:0007669"/>
    <property type="project" value="UniProtKB-KW"/>
</dbReference>
<keyword evidence="6" id="KW-0539">Nucleus</keyword>
<dbReference type="Pfam" id="PF13912">
    <property type="entry name" value="zf-C2H2_6"/>
    <property type="match status" value="1"/>
</dbReference>
<dbReference type="FunFam" id="3.30.160.60:FF:000100">
    <property type="entry name" value="Zinc finger 45-like"/>
    <property type="match status" value="1"/>
</dbReference>
<keyword evidence="5" id="KW-0862">Zinc</keyword>
<dbReference type="GO" id="GO:0005634">
    <property type="term" value="C:nucleus"/>
    <property type="evidence" value="ECO:0007669"/>
    <property type="project" value="UniProtKB-SubCell"/>
</dbReference>
<evidence type="ECO:0000256" key="4">
    <source>
        <dbReference type="ARBA" id="ARBA00022771"/>
    </source>
</evidence>
<evidence type="ECO:0000259" key="9">
    <source>
        <dbReference type="PROSITE" id="PS50157"/>
    </source>
</evidence>
<keyword evidence="2" id="KW-0479">Metal-binding</keyword>
<dbReference type="PROSITE" id="PS00028">
    <property type="entry name" value="ZINC_FINGER_C2H2_1"/>
    <property type="match status" value="3"/>
</dbReference>
<organism evidence="10">
    <name type="scientific">Timema poppense</name>
    <name type="common">Walking stick</name>
    <dbReference type="NCBI Taxonomy" id="170557"/>
    <lineage>
        <taxon>Eukaryota</taxon>
        <taxon>Metazoa</taxon>
        <taxon>Ecdysozoa</taxon>
        <taxon>Arthropoda</taxon>
        <taxon>Hexapoda</taxon>
        <taxon>Insecta</taxon>
        <taxon>Pterygota</taxon>
        <taxon>Neoptera</taxon>
        <taxon>Polyneoptera</taxon>
        <taxon>Phasmatodea</taxon>
        <taxon>Timematodea</taxon>
        <taxon>Timematoidea</taxon>
        <taxon>Timematidae</taxon>
        <taxon>Timema</taxon>
    </lineage>
</organism>
<dbReference type="InterPro" id="IPR036236">
    <property type="entry name" value="Znf_C2H2_sf"/>
</dbReference>
<feature type="domain" description="C2H2-type" evidence="9">
    <location>
        <begin position="244"/>
        <end position="271"/>
    </location>
</feature>
<feature type="domain" description="C2H2-type" evidence="9">
    <location>
        <begin position="216"/>
        <end position="243"/>
    </location>
</feature>
<protein>
    <recommendedName>
        <fullName evidence="9">C2H2-type domain-containing protein</fullName>
    </recommendedName>
</protein>
<dbReference type="Gene3D" id="3.30.160.60">
    <property type="entry name" value="Classic Zinc Finger"/>
    <property type="match status" value="3"/>
</dbReference>
<evidence type="ECO:0000313" key="10">
    <source>
        <dbReference type="EMBL" id="CAD7402345.1"/>
    </source>
</evidence>
<evidence type="ECO:0000256" key="3">
    <source>
        <dbReference type="ARBA" id="ARBA00022737"/>
    </source>
</evidence>
<dbReference type="PANTHER" id="PTHR14196">
    <property type="entry name" value="ODD-SKIPPED - RELATED"/>
    <property type="match status" value="1"/>
</dbReference>
<reference evidence="10" key="1">
    <citation type="submission" date="2020-11" db="EMBL/GenBank/DDBJ databases">
        <authorList>
            <person name="Tran Van P."/>
        </authorList>
    </citation>
    <scope>NUCLEOTIDE SEQUENCE</scope>
</reference>
<dbReference type="SUPFAM" id="SSF57667">
    <property type="entry name" value="beta-beta-alpha zinc fingers"/>
    <property type="match status" value="2"/>
</dbReference>
<dbReference type="PANTHER" id="PTHR14196:SF12">
    <property type="entry name" value="ZINC FINGER PROTEIN 208-LIKE"/>
    <property type="match status" value="1"/>
</dbReference>
<proteinExistence type="predicted"/>
<evidence type="ECO:0000256" key="5">
    <source>
        <dbReference type="ARBA" id="ARBA00022833"/>
    </source>
</evidence>
<dbReference type="GO" id="GO:0000977">
    <property type="term" value="F:RNA polymerase II transcription regulatory region sequence-specific DNA binding"/>
    <property type="evidence" value="ECO:0007669"/>
    <property type="project" value="TreeGrafter"/>
</dbReference>
<feature type="region of interest" description="Disordered" evidence="8">
    <location>
        <begin position="90"/>
        <end position="113"/>
    </location>
</feature>
<sequence length="326" mass="37887">MSRLIWFDDNEEVKVFNESSLPDAVCKECLRKLQICHRYMQNHIQQQHELKEKRNKIMSELEEMYFSEIIGNDSDTDRLVIDEQERTSRVRKRRRRNVDRPSSALEQQNCHDEQHDVIDNEYLPLLVEVIEDIRSHKVMRRVSDSESTGSEIVSSDKILQHGDPTRLKVKEESFKVANDLETKNIETFETKYEDATQDSNSLSKPTKIICLDSKLFTCEYCGKTFSHKGDLNKHRRSHTGERPYSCQLCSKTFTHASNLLRHHKIHSGEKPFVCSCCGRGFSRKDKLNGHLSSVHDIVMTKRKYAKYSDDKCGVINITDSLASQTI</sequence>
<accession>A0A7R9CTQ9</accession>
<gene>
    <name evidence="10" type="ORF">TPSB3V08_LOCUS3534</name>
</gene>
<keyword evidence="3" id="KW-0677">Repeat</keyword>
<dbReference type="AlphaFoldDB" id="A0A7R9CTQ9"/>
<dbReference type="SMART" id="SM00355">
    <property type="entry name" value="ZnF_C2H2"/>
    <property type="match status" value="3"/>
</dbReference>
<comment type="subcellular location">
    <subcellularLocation>
        <location evidence="1">Nucleus</location>
    </subcellularLocation>
</comment>
<dbReference type="EMBL" id="OD001545">
    <property type="protein sequence ID" value="CAD7402345.1"/>
    <property type="molecule type" value="Genomic_DNA"/>
</dbReference>
<evidence type="ECO:0000256" key="7">
    <source>
        <dbReference type="PROSITE-ProRule" id="PRU00042"/>
    </source>
</evidence>
<evidence type="ECO:0000256" key="2">
    <source>
        <dbReference type="ARBA" id="ARBA00022723"/>
    </source>
</evidence>
<dbReference type="PROSITE" id="PS50157">
    <property type="entry name" value="ZINC_FINGER_C2H2_2"/>
    <property type="match status" value="3"/>
</dbReference>
<evidence type="ECO:0000256" key="6">
    <source>
        <dbReference type="ARBA" id="ARBA00023242"/>
    </source>
</evidence>
<evidence type="ECO:0000256" key="1">
    <source>
        <dbReference type="ARBA" id="ARBA00004123"/>
    </source>
</evidence>
<dbReference type="InterPro" id="IPR013087">
    <property type="entry name" value="Znf_C2H2_type"/>
</dbReference>
<evidence type="ECO:0000256" key="8">
    <source>
        <dbReference type="SAM" id="MobiDB-lite"/>
    </source>
</evidence>
<dbReference type="InterPro" id="IPR050717">
    <property type="entry name" value="C2H2-ZF_Transcription_Reg"/>
</dbReference>
<dbReference type="FunFam" id="3.30.160.60:FF:000744">
    <property type="entry name" value="zinc finger E-box-binding homeobox 1"/>
    <property type="match status" value="2"/>
</dbReference>
<dbReference type="Pfam" id="PF00096">
    <property type="entry name" value="zf-C2H2"/>
    <property type="match status" value="2"/>
</dbReference>
<dbReference type="GO" id="GO:0000981">
    <property type="term" value="F:DNA-binding transcription factor activity, RNA polymerase II-specific"/>
    <property type="evidence" value="ECO:0007669"/>
    <property type="project" value="TreeGrafter"/>
</dbReference>
<name>A0A7R9CTQ9_TIMPO</name>
<feature type="domain" description="C2H2-type" evidence="9">
    <location>
        <begin position="272"/>
        <end position="295"/>
    </location>
</feature>
<keyword evidence="4 7" id="KW-0863">Zinc-finger</keyword>